<feature type="transmembrane region" description="Helical" evidence="1">
    <location>
        <begin position="648"/>
        <end position="668"/>
    </location>
</feature>
<keyword evidence="1" id="KW-0812">Transmembrane</keyword>
<feature type="transmembrane region" description="Helical" evidence="1">
    <location>
        <begin position="680"/>
        <end position="696"/>
    </location>
</feature>
<keyword evidence="1" id="KW-0472">Membrane</keyword>
<dbReference type="InterPro" id="IPR009081">
    <property type="entry name" value="PP-bd_ACP"/>
</dbReference>
<feature type="transmembrane region" description="Helical" evidence="1">
    <location>
        <begin position="601"/>
        <end position="628"/>
    </location>
</feature>
<feature type="transmembrane region" description="Helical" evidence="1">
    <location>
        <begin position="805"/>
        <end position="824"/>
    </location>
</feature>
<dbReference type="InterPro" id="IPR000873">
    <property type="entry name" value="AMP-dep_synth/lig_dom"/>
</dbReference>
<dbReference type="KEGG" id="nah:F5544_26795"/>
<dbReference type="PANTHER" id="PTHR43767:SF1">
    <property type="entry name" value="NONRIBOSOMAL PEPTIDE SYNTHASE PES1 (EUROFUNG)-RELATED"/>
    <property type="match status" value="1"/>
</dbReference>
<dbReference type="SUPFAM" id="SSF47336">
    <property type="entry name" value="ACP-like"/>
    <property type="match status" value="1"/>
</dbReference>
<accession>A0A6G9YJU8</accession>
<gene>
    <name evidence="4" type="ORF">F5544_26795</name>
</gene>
<protein>
    <submittedName>
        <fullName evidence="4">AMP-binding protein</fullName>
    </submittedName>
</protein>
<dbReference type="Proteomes" id="UP000503540">
    <property type="component" value="Chromosome"/>
</dbReference>
<keyword evidence="5" id="KW-1185">Reference proteome</keyword>
<dbReference type="InterPro" id="IPR042099">
    <property type="entry name" value="ANL_N_sf"/>
</dbReference>
<dbReference type="RefSeq" id="WP_167475779.1">
    <property type="nucleotide sequence ID" value="NZ_CP046172.1"/>
</dbReference>
<dbReference type="InterPro" id="IPR050237">
    <property type="entry name" value="ATP-dep_AMP-bd_enzyme"/>
</dbReference>
<feature type="domain" description="Carrier" evidence="3">
    <location>
        <begin position="466"/>
        <end position="510"/>
    </location>
</feature>
<dbReference type="Gene3D" id="3.40.50.12780">
    <property type="entry name" value="N-terminal domain of ligase-like"/>
    <property type="match status" value="1"/>
</dbReference>
<dbReference type="AlphaFoldDB" id="A0A6G9YJU8"/>
<dbReference type="Gene3D" id="1.10.1200.10">
    <property type="entry name" value="ACP-like"/>
    <property type="match status" value="1"/>
</dbReference>
<evidence type="ECO:0000313" key="4">
    <source>
        <dbReference type="EMBL" id="QIS13213.1"/>
    </source>
</evidence>
<dbReference type="Pfam" id="PF00550">
    <property type="entry name" value="PP-binding"/>
    <property type="match status" value="1"/>
</dbReference>
<reference evidence="4 5" key="1">
    <citation type="journal article" date="2019" name="ACS Chem. Biol.">
        <title>Identification and Mobilization of a Cryptic Antibiotic Biosynthesis Gene Locus from a Human-Pathogenic Nocardia Isolate.</title>
        <authorList>
            <person name="Herisse M."/>
            <person name="Ishida K."/>
            <person name="Porter J.L."/>
            <person name="Howden B."/>
            <person name="Hertweck C."/>
            <person name="Stinear T.P."/>
            <person name="Pidot S.J."/>
        </authorList>
    </citation>
    <scope>NUCLEOTIDE SEQUENCE [LARGE SCALE GENOMIC DNA]</scope>
    <source>
        <strain evidence="4 5">AUSMDU00012717</strain>
    </source>
</reference>
<dbReference type="PANTHER" id="PTHR43767">
    <property type="entry name" value="LONG-CHAIN-FATTY-ACID--COA LIGASE"/>
    <property type="match status" value="1"/>
</dbReference>
<dbReference type="EMBL" id="CP046172">
    <property type="protein sequence ID" value="QIS13213.1"/>
    <property type="molecule type" value="Genomic_DNA"/>
</dbReference>
<organism evidence="4 5">
    <name type="scientific">Nocardia arthritidis</name>
    <dbReference type="NCBI Taxonomy" id="228602"/>
    <lineage>
        <taxon>Bacteria</taxon>
        <taxon>Bacillati</taxon>
        <taxon>Actinomycetota</taxon>
        <taxon>Actinomycetes</taxon>
        <taxon>Mycobacteriales</taxon>
        <taxon>Nocardiaceae</taxon>
        <taxon>Nocardia</taxon>
    </lineage>
</organism>
<dbReference type="InterPro" id="IPR036736">
    <property type="entry name" value="ACP-like_sf"/>
</dbReference>
<feature type="domain" description="AMP-dependent synthetase/ligase" evidence="2">
    <location>
        <begin position="124"/>
        <end position="333"/>
    </location>
</feature>
<evidence type="ECO:0000313" key="5">
    <source>
        <dbReference type="Proteomes" id="UP000503540"/>
    </source>
</evidence>
<feature type="transmembrane region" description="Helical" evidence="1">
    <location>
        <begin position="732"/>
        <end position="747"/>
    </location>
</feature>
<dbReference type="SUPFAM" id="SSF56801">
    <property type="entry name" value="Acetyl-CoA synthetase-like"/>
    <property type="match status" value="1"/>
</dbReference>
<keyword evidence="1" id="KW-1133">Transmembrane helix</keyword>
<evidence type="ECO:0000256" key="1">
    <source>
        <dbReference type="SAM" id="Phobius"/>
    </source>
</evidence>
<sequence length="867" mass="93246">MTIFPIVAGLNGYDDRIAVLCSRSASANVTAAESVTEDLQRVTYARLAALVAEYASTLGPNRRLVALAVRNDLDSLVAYLGALAAGCAVLLTAEITDELMRIYDPDVVRDGGVTRIRRAVTKHRLHPDLALLLSTSGSTGSPKLVRLSYRNLFANAAAIAAYLSLGPDDRAATTLPMFYCYGLSVVHSHLLCGASLLLTERSVLDDEFWAEFRGHRATSFAAVPYTVELLERIGFDRMTLPALRYITLSGGRLAPALVRRYARLGASAGWDFVVMYGQTEATSRMAYLPVRLTAAHPDCVGVAIPGGRFTLEPADGEDAHELVYHGPNVMMGYAESAADLALGRTVRALRTGDLAQRTPEGLIRIVGRRSRFAKPFGLRIDLERLESGLAAAGFSTCCAEGDAGLVVAVRTDGSATDPTALVTELSGLPASAIRIVPVGELPRLANGKLDYAAVRGLSAPAPELADIRAIYADALGLRPESIAAERTFGELGGNSLTYVHTSVRLGRVIGALPTDWPDRTVAELSALRAGETGKAKRHRHFSRTIDTATGLRAAGIVLIAGTHIGLFQLLGAAHVLLAVAGFNFARFALTSVPGPARTRHALRTAAFIAVPTALWVAATLPFTDYYGWQNLLLLNKILGPAESSTAGHLWFLEVLVYFLIAAALLIRLPLVDMLERRDPFRFALGLLTVALIFRYLPVGPYSSADVPYSPLAAWFFVVGWAAAKATTTWQRVLVGVIVLVTVPGYFADAERERLVIACLLLLAWLPALRVPVPIAGVAALLADGSLFVYLLHWQIYPLFGTHDSTALFACLAAGIAASHTVALIRRWVFARSRKTSAFDGPDLGRRVLGQLRDEDVTRNRLAGKVIE</sequence>
<dbReference type="Pfam" id="PF00501">
    <property type="entry name" value="AMP-binding"/>
    <property type="match status" value="1"/>
</dbReference>
<evidence type="ECO:0000259" key="2">
    <source>
        <dbReference type="Pfam" id="PF00501"/>
    </source>
</evidence>
<feature type="transmembrane region" description="Helical" evidence="1">
    <location>
        <begin position="570"/>
        <end position="589"/>
    </location>
</feature>
<proteinExistence type="predicted"/>
<name>A0A6G9YJU8_9NOCA</name>
<evidence type="ECO:0000259" key="3">
    <source>
        <dbReference type="Pfam" id="PF00550"/>
    </source>
</evidence>